<dbReference type="RefSeq" id="YP_009302116.1">
    <property type="nucleotide sequence ID" value="NC_031242.1"/>
</dbReference>
<name>A0A127KLA0_9CAUD</name>
<dbReference type="EMBL" id="KU594605">
    <property type="protein sequence ID" value="AMO42817.1"/>
    <property type="molecule type" value="Genomic_DNA"/>
</dbReference>
<feature type="compositionally biased region" description="Low complexity" evidence="1">
    <location>
        <begin position="264"/>
        <end position="273"/>
    </location>
</feature>
<protein>
    <submittedName>
        <fullName evidence="2">Tail fiber protein</fullName>
    </submittedName>
</protein>
<evidence type="ECO:0000256" key="1">
    <source>
        <dbReference type="SAM" id="MobiDB-lite"/>
    </source>
</evidence>
<organism evidence="2 3">
    <name type="scientific">Cyanophage S-RIM50</name>
    <dbReference type="NCBI Taxonomy" id="687803"/>
    <lineage>
        <taxon>Viruses</taxon>
        <taxon>Duplodnaviria</taxon>
        <taxon>Heunggongvirae</taxon>
        <taxon>Uroviricota</taxon>
        <taxon>Caudoviricetes</taxon>
        <taxon>Pantevenvirales</taxon>
        <taxon>Kyanoviridae</taxon>
        <taxon>Neptunevirus</taxon>
        <taxon>Neptunevirus srim50</taxon>
    </lineage>
</organism>
<dbReference type="KEGG" id="vg:29124039"/>
<feature type="region of interest" description="Disordered" evidence="1">
    <location>
        <begin position="245"/>
        <end position="273"/>
    </location>
</feature>
<dbReference type="Proteomes" id="UP000201797">
    <property type="component" value="Segment"/>
</dbReference>
<evidence type="ECO:0000313" key="2">
    <source>
        <dbReference type="EMBL" id="AMO42817.1"/>
    </source>
</evidence>
<reference evidence="2 3" key="1">
    <citation type="submission" date="2016-01" db="EMBL/GenBank/DDBJ databases">
        <title>The genomic content and context of auxiliary metabolic genes in marine cyanophages.</title>
        <authorList>
            <person name="Marston M.F."/>
            <person name="Martiny J.B.H."/>
            <person name="Crummett L.T."/>
        </authorList>
    </citation>
    <scope>NUCLEOTIDE SEQUENCE [LARGE SCALE GENOMIC DNA]</scope>
    <source>
        <strain evidence="2">RW_29_0704</strain>
    </source>
</reference>
<keyword evidence="3" id="KW-1185">Reference proteome</keyword>
<gene>
    <name evidence="2" type="ORF">R290704_035</name>
</gene>
<dbReference type="GeneID" id="29124039"/>
<sequence length="481" mass="49958">MARQGLLAQSKPNGAALLYSAPVDTSASAVLKIANDGTGAAYDVALRDFDQELVVDSANYLLHKGDVITGYRVNIDTAVTEGTFLPGQSFTSSSGESSMKFESFYIPDLTTIYVKSAAIRDISIESITGDFNLGDTITKGTGGDTTTAVVYSSEGGFLSIGPSTINGSGTEFTDGDDISSSSGGTATIALGGVGTAADKFIFSETTAGGTYERLLSSLFADRTYRFDVSDSSMTGLLFQLSETENGEWGPDGLAPTDPGDAGDAGTEYTTGKTTNGTAGSAGAYVQYDFSANQSLAAEIYWYEGDLTTAGNASYGGASDLFGTSSNVTYTEFYAYDLVGTWTNSVDTFIVSEITYTVTGQTSGPYGIVSDYTSTNLKVILGPGSAEFAGTNTFFDVPRDNNATRNQVTVSSVTTAKGAIDANTLVADGVANDANNVGTVTSLVIGPGQRVHVSSATQNNVFSLIGFEDASSEYTTRVFGQT</sequence>
<evidence type="ECO:0000313" key="3">
    <source>
        <dbReference type="Proteomes" id="UP000201797"/>
    </source>
</evidence>
<dbReference type="OrthoDB" id="8209at10239"/>
<proteinExistence type="predicted"/>
<accession>A0A127KLA0</accession>